<proteinExistence type="predicted"/>
<reference evidence="1" key="1">
    <citation type="submission" date="2022-10" db="EMBL/GenBank/DDBJ databases">
        <authorList>
            <person name="Chen Y."/>
            <person name="Dougan E. K."/>
            <person name="Chan C."/>
            <person name="Rhodes N."/>
            <person name="Thang M."/>
        </authorList>
    </citation>
    <scope>NUCLEOTIDE SEQUENCE</scope>
</reference>
<sequence length="72" mass="7573">VEFADDAPKVLHVTHVWNMSHIGQSRENVVAAFEEEVAAAQGVHKQRSAKKICSGLGGAFEDMPADNAAAAG</sequence>
<keyword evidence="3" id="KW-1185">Reference proteome</keyword>
<evidence type="ECO:0000313" key="3">
    <source>
        <dbReference type="Proteomes" id="UP001152797"/>
    </source>
</evidence>
<accession>A0A9P1DV09</accession>
<feature type="non-terminal residue" evidence="1">
    <location>
        <position position="1"/>
    </location>
</feature>
<organism evidence="1">
    <name type="scientific">Cladocopium goreaui</name>
    <dbReference type="NCBI Taxonomy" id="2562237"/>
    <lineage>
        <taxon>Eukaryota</taxon>
        <taxon>Sar</taxon>
        <taxon>Alveolata</taxon>
        <taxon>Dinophyceae</taxon>
        <taxon>Suessiales</taxon>
        <taxon>Symbiodiniaceae</taxon>
        <taxon>Cladocopium</taxon>
    </lineage>
</organism>
<protein>
    <submittedName>
        <fullName evidence="1">Uncharacterized protein</fullName>
    </submittedName>
</protein>
<dbReference type="AlphaFoldDB" id="A0A9P1DV09"/>
<dbReference type="Proteomes" id="UP001152797">
    <property type="component" value="Unassembled WGS sequence"/>
</dbReference>
<comment type="caution">
    <text evidence="1">The sequence shown here is derived from an EMBL/GenBank/DDBJ whole genome shotgun (WGS) entry which is preliminary data.</text>
</comment>
<feature type="non-terminal residue" evidence="1">
    <location>
        <position position="72"/>
    </location>
</feature>
<dbReference type="EMBL" id="CAMXCT030006604">
    <property type="protein sequence ID" value="CAL4804132.1"/>
    <property type="molecule type" value="Genomic_DNA"/>
</dbReference>
<reference evidence="2" key="2">
    <citation type="submission" date="2024-04" db="EMBL/GenBank/DDBJ databases">
        <authorList>
            <person name="Chen Y."/>
            <person name="Shah S."/>
            <person name="Dougan E. K."/>
            <person name="Thang M."/>
            <person name="Chan C."/>
        </authorList>
    </citation>
    <scope>NUCLEOTIDE SEQUENCE [LARGE SCALE GENOMIC DNA]</scope>
</reference>
<gene>
    <name evidence="1" type="ORF">C1SCF055_LOCUS41519</name>
</gene>
<dbReference type="EMBL" id="CAMXCT020006604">
    <property type="protein sequence ID" value="CAL1170195.1"/>
    <property type="molecule type" value="Genomic_DNA"/>
</dbReference>
<dbReference type="EMBL" id="CAMXCT010006604">
    <property type="protein sequence ID" value="CAI4016820.1"/>
    <property type="molecule type" value="Genomic_DNA"/>
</dbReference>
<evidence type="ECO:0000313" key="1">
    <source>
        <dbReference type="EMBL" id="CAI4016820.1"/>
    </source>
</evidence>
<evidence type="ECO:0000313" key="2">
    <source>
        <dbReference type="EMBL" id="CAL1170195.1"/>
    </source>
</evidence>
<name>A0A9P1DV09_9DINO</name>